<evidence type="ECO:0000256" key="1">
    <source>
        <dbReference type="SAM" id="Phobius"/>
    </source>
</evidence>
<evidence type="ECO:0000313" key="2">
    <source>
        <dbReference type="EnsemblPlants" id="KQK99999"/>
    </source>
</evidence>
<dbReference type="AlphaFoldDB" id="K3YES8"/>
<accession>K3YES8</accession>
<keyword evidence="1" id="KW-1133">Transmembrane helix</keyword>
<reference evidence="3" key="1">
    <citation type="journal article" date="2012" name="Nat. Biotechnol.">
        <title>Reference genome sequence of the model plant Setaria.</title>
        <authorList>
            <person name="Bennetzen J.L."/>
            <person name="Schmutz J."/>
            <person name="Wang H."/>
            <person name="Percifield R."/>
            <person name="Hawkins J."/>
            <person name="Pontaroli A.C."/>
            <person name="Estep M."/>
            <person name="Feng L."/>
            <person name="Vaughn J.N."/>
            <person name="Grimwood J."/>
            <person name="Jenkins J."/>
            <person name="Barry K."/>
            <person name="Lindquist E."/>
            <person name="Hellsten U."/>
            <person name="Deshpande S."/>
            <person name="Wang X."/>
            <person name="Wu X."/>
            <person name="Mitros T."/>
            <person name="Triplett J."/>
            <person name="Yang X."/>
            <person name="Ye C.Y."/>
            <person name="Mauro-Herrera M."/>
            <person name="Wang L."/>
            <person name="Li P."/>
            <person name="Sharma M."/>
            <person name="Sharma R."/>
            <person name="Ronald P.C."/>
            <person name="Panaud O."/>
            <person name="Kellogg E.A."/>
            <person name="Brutnell T.P."/>
            <person name="Doust A.N."/>
            <person name="Tuskan G.A."/>
            <person name="Rokhsar D."/>
            <person name="Devos K.M."/>
        </authorList>
    </citation>
    <scope>NUCLEOTIDE SEQUENCE [LARGE SCALE GENOMIC DNA]</scope>
    <source>
        <strain evidence="3">cv. Yugu1</strain>
    </source>
</reference>
<dbReference type="Proteomes" id="UP000004995">
    <property type="component" value="Unassembled WGS sequence"/>
</dbReference>
<dbReference type="HOGENOM" id="CLU_2113163_0_0_1"/>
<reference evidence="2" key="2">
    <citation type="submission" date="2018-08" db="UniProtKB">
        <authorList>
            <consortium name="EnsemblPlants"/>
        </authorList>
    </citation>
    <scope>IDENTIFICATION</scope>
    <source>
        <strain evidence="2">Yugu1</strain>
    </source>
</reference>
<name>K3YES8_SETIT</name>
<keyword evidence="1" id="KW-0812">Transmembrane</keyword>
<dbReference type="InParanoid" id="K3YES8"/>
<dbReference type="EnsemblPlants" id="KQK99999">
    <property type="protein sequence ID" value="KQK99999"/>
    <property type="gene ID" value="SETIT_012745mg"/>
</dbReference>
<keyword evidence="3" id="KW-1185">Reference proteome</keyword>
<evidence type="ECO:0000313" key="3">
    <source>
        <dbReference type="Proteomes" id="UP000004995"/>
    </source>
</evidence>
<dbReference type="Gramene" id="KQK99999">
    <property type="protein sequence ID" value="KQK99999"/>
    <property type="gene ID" value="SETIT_012745mg"/>
</dbReference>
<feature type="transmembrane region" description="Helical" evidence="1">
    <location>
        <begin position="23"/>
        <end position="45"/>
    </location>
</feature>
<proteinExistence type="predicted"/>
<protein>
    <submittedName>
        <fullName evidence="2">Uncharacterized protein</fullName>
    </submittedName>
</protein>
<organism evidence="2 3">
    <name type="scientific">Setaria italica</name>
    <name type="common">Foxtail millet</name>
    <name type="synonym">Panicum italicum</name>
    <dbReference type="NCBI Taxonomy" id="4555"/>
    <lineage>
        <taxon>Eukaryota</taxon>
        <taxon>Viridiplantae</taxon>
        <taxon>Streptophyta</taxon>
        <taxon>Embryophyta</taxon>
        <taxon>Tracheophyta</taxon>
        <taxon>Spermatophyta</taxon>
        <taxon>Magnoliopsida</taxon>
        <taxon>Liliopsida</taxon>
        <taxon>Poales</taxon>
        <taxon>Poaceae</taxon>
        <taxon>PACMAD clade</taxon>
        <taxon>Panicoideae</taxon>
        <taxon>Panicodae</taxon>
        <taxon>Paniceae</taxon>
        <taxon>Cenchrinae</taxon>
        <taxon>Setaria</taxon>
    </lineage>
</organism>
<sequence length="115" mass="13503">MFQGSPQLGEHSMQPAGVSKGVASFWGANYDMILFSFAIILWTLWNRRNKLRIERKFPNSPCDVIFAISSYLQRWKILLQESDRDCLERLNNQVATWVKGFLVEERNQDLMEDFI</sequence>
<dbReference type="EMBL" id="AGNK02004592">
    <property type="status" value="NOT_ANNOTATED_CDS"/>
    <property type="molecule type" value="Genomic_DNA"/>
</dbReference>
<keyword evidence="1" id="KW-0472">Membrane</keyword>
<dbReference type="OMA" id="CDVIFAI"/>